<dbReference type="EMBL" id="BART01003498">
    <property type="protein sequence ID" value="GAG57482.1"/>
    <property type="molecule type" value="Genomic_DNA"/>
</dbReference>
<comment type="caution">
    <text evidence="1">The sequence shown here is derived from an EMBL/GenBank/DDBJ whole genome shotgun (WGS) entry which is preliminary data.</text>
</comment>
<dbReference type="AlphaFoldDB" id="X0ZH89"/>
<organism evidence="1">
    <name type="scientific">marine sediment metagenome</name>
    <dbReference type="NCBI Taxonomy" id="412755"/>
    <lineage>
        <taxon>unclassified sequences</taxon>
        <taxon>metagenomes</taxon>
        <taxon>ecological metagenomes</taxon>
    </lineage>
</organism>
<gene>
    <name evidence="1" type="ORF">S01H4_09592</name>
</gene>
<sequence length="97" mass="10548">MKKLALLGVIIIFLITLLGTGTAMAIGPYKAIGKNPNLHDFGSMGGDALDLQTNPDGNFVQWYFNKQELCQCTDGMNPNAIESKLNAGWILWHPLTG</sequence>
<name>X0ZH89_9ZZZZ</name>
<feature type="non-terminal residue" evidence="1">
    <location>
        <position position="97"/>
    </location>
</feature>
<proteinExistence type="predicted"/>
<reference evidence="1" key="1">
    <citation type="journal article" date="2014" name="Front. Microbiol.">
        <title>High frequency of phylogenetically diverse reductive dehalogenase-homologous genes in deep subseafloor sedimentary metagenomes.</title>
        <authorList>
            <person name="Kawai M."/>
            <person name="Futagami T."/>
            <person name="Toyoda A."/>
            <person name="Takaki Y."/>
            <person name="Nishi S."/>
            <person name="Hori S."/>
            <person name="Arai W."/>
            <person name="Tsubouchi T."/>
            <person name="Morono Y."/>
            <person name="Uchiyama I."/>
            <person name="Ito T."/>
            <person name="Fujiyama A."/>
            <person name="Inagaki F."/>
            <person name="Takami H."/>
        </authorList>
    </citation>
    <scope>NUCLEOTIDE SEQUENCE</scope>
    <source>
        <strain evidence="1">Expedition CK06-06</strain>
    </source>
</reference>
<accession>X0ZH89</accession>
<evidence type="ECO:0000313" key="1">
    <source>
        <dbReference type="EMBL" id="GAG57482.1"/>
    </source>
</evidence>
<protein>
    <submittedName>
        <fullName evidence="1">Uncharacterized protein</fullName>
    </submittedName>
</protein>